<proteinExistence type="predicted"/>
<protein>
    <submittedName>
        <fullName evidence="1">Uncharacterized protein</fullName>
    </submittedName>
</protein>
<keyword evidence="2" id="KW-1185">Reference proteome</keyword>
<gene>
    <name evidence="1" type="ORF">H0235_014382</name>
</gene>
<name>A0A834KMH9_VESPE</name>
<sequence>MCKGMQIRDWIGAKIRNEERVGVERGCGGGGEGGRVPWLSELARISESFDEEDRLPEEVRRLLASSGELRVELIADANEKAERAAEERIFQRRPAAPAEMRRLCLSINMRHETRRNRVLYPSVRVPSGSLGLRFSQPVHPIIYHGLSHTPFASAYVLHWFLDSPREKRTKG</sequence>
<dbReference type="AlphaFoldDB" id="A0A834KMH9"/>
<evidence type="ECO:0000313" key="2">
    <source>
        <dbReference type="Proteomes" id="UP000600918"/>
    </source>
</evidence>
<dbReference type="EMBL" id="JACSDY010000015">
    <property type="protein sequence ID" value="KAF7406726.1"/>
    <property type="molecule type" value="Genomic_DNA"/>
</dbReference>
<comment type="caution">
    <text evidence="1">The sequence shown here is derived from an EMBL/GenBank/DDBJ whole genome shotgun (WGS) entry which is preliminary data.</text>
</comment>
<dbReference type="Proteomes" id="UP000600918">
    <property type="component" value="Unassembled WGS sequence"/>
</dbReference>
<accession>A0A834KMH9</accession>
<evidence type="ECO:0000313" key="1">
    <source>
        <dbReference type="EMBL" id="KAF7406726.1"/>
    </source>
</evidence>
<reference evidence="1" key="1">
    <citation type="journal article" date="2020" name="G3 (Bethesda)">
        <title>High-Quality Assemblies for Three Invasive Social Wasps from the &lt;i&gt;Vespula&lt;/i&gt; Genus.</title>
        <authorList>
            <person name="Harrop T.W.R."/>
            <person name="Guhlin J."/>
            <person name="McLaughlin G.M."/>
            <person name="Permina E."/>
            <person name="Stockwell P."/>
            <person name="Gilligan J."/>
            <person name="Le Lec M.F."/>
            <person name="Gruber M.A.M."/>
            <person name="Quinn O."/>
            <person name="Lovegrove M."/>
            <person name="Duncan E.J."/>
            <person name="Remnant E.J."/>
            <person name="Van Eeckhoven J."/>
            <person name="Graham B."/>
            <person name="Knapp R.A."/>
            <person name="Langford K.W."/>
            <person name="Kronenberg Z."/>
            <person name="Press M.O."/>
            <person name="Eacker S.M."/>
            <person name="Wilson-Rankin E.E."/>
            <person name="Purcell J."/>
            <person name="Lester P.J."/>
            <person name="Dearden P.K."/>
        </authorList>
    </citation>
    <scope>NUCLEOTIDE SEQUENCE</scope>
    <source>
        <strain evidence="1">Volc-1</strain>
    </source>
</reference>
<organism evidence="1 2">
    <name type="scientific">Vespula pensylvanica</name>
    <name type="common">Western yellow jacket</name>
    <name type="synonym">Wasp</name>
    <dbReference type="NCBI Taxonomy" id="30213"/>
    <lineage>
        <taxon>Eukaryota</taxon>
        <taxon>Metazoa</taxon>
        <taxon>Ecdysozoa</taxon>
        <taxon>Arthropoda</taxon>
        <taxon>Hexapoda</taxon>
        <taxon>Insecta</taxon>
        <taxon>Pterygota</taxon>
        <taxon>Neoptera</taxon>
        <taxon>Endopterygota</taxon>
        <taxon>Hymenoptera</taxon>
        <taxon>Apocrita</taxon>
        <taxon>Aculeata</taxon>
        <taxon>Vespoidea</taxon>
        <taxon>Vespidae</taxon>
        <taxon>Vespinae</taxon>
        <taxon>Vespula</taxon>
    </lineage>
</organism>